<sequence>MPFNTRVFEIDDYSLQENDQLFNEEIIPIDILDGDFDTNDLMNFKENENGKKQSGKRKVSELQLTERWSDEETDKLLSYLEDNYEKLQQGKKAAVYNSISTEVIKTKTSASIKGWVQRLLVKYENVKKQNNQTGSERVDWKWFDIMDRIFGCRENINPSFLSNDSTEFISDEEEKEVKNTKRKKNSVESLVDVMNNINQSKNKLAEQKFELEREKMNKEYKLQSERLEVEKQKWEYEREQAHMCHELLMKQIELQIAQTQNKQ</sequence>
<dbReference type="Proteomes" id="UP000233469">
    <property type="component" value="Unassembled WGS sequence"/>
</dbReference>
<reference evidence="3 4" key="2">
    <citation type="submission" date="2017-10" db="EMBL/GenBank/DDBJ databases">
        <title>Extensive intraspecific genome diversity in a model arbuscular mycorrhizal fungus.</title>
        <authorList>
            <person name="Chen E.C.H."/>
            <person name="Morin E."/>
            <person name="Baudet D."/>
            <person name="Noel J."/>
            <person name="Ndikumana S."/>
            <person name="Charron P."/>
            <person name="St-Onge C."/>
            <person name="Giorgi J."/>
            <person name="Grigoriev I.V."/>
            <person name="Roux C."/>
            <person name="Martin F.M."/>
            <person name="Corradi N."/>
        </authorList>
    </citation>
    <scope>NUCLEOTIDE SEQUENCE [LARGE SCALE GENOMIC DNA]</scope>
    <source>
        <strain evidence="3 4">C2</strain>
    </source>
</reference>
<keyword evidence="1" id="KW-0175">Coiled coil</keyword>
<comment type="caution">
    <text evidence="3">The sequence shown here is derived from an EMBL/GenBank/DDBJ whole genome shotgun (WGS) entry which is preliminary data.</text>
</comment>
<feature type="coiled-coil region" evidence="1">
    <location>
        <begin position="170"/>
        <end position="237"/>
    </location>
</feature>
<gene>
    <name evidence="3" type="ORF">RhiirC2_857426</name>
</gene>
<evidence type="ECO:0000259" key="2">
    <source>
        <dbReference type="Pfam" id="PF13837"/>
    </source>
</evidence>
<protein>
    <recommendedName>
        <fullName evidence="2">Myb/SANT-like DNA-binding domain-containing protein</fullName>
    </recommendedName>
</protein>
<evidence type="ECO:0000256" key="1">
    <source>
        <dbReference type="SAM" id="Coils"/>
    </source>
</evidence>
<name>A0A2N1MC99_9GLOM</name>
<dbReference type="EMBL" id="LLXL01003133">
    <property type="protein sequence ID" value="PKK59262.1"/>
    <property type="molecule type" value="Genomic_DNA"/>
</dbReference>
<accession>A0A2N1MC99</accession>
<evidence type="ECO:0000313" key="3">
    <source>
        <dbReference type="EMBL" id="PKK59262.1"/>
    </source>
</evidence>
<proteinExistence type="predicted"/>
<dbReference type="InterPro" id="IPR044822">
    <property type="entry name" value="Myb_DNA-bind_4"/>
</dbReference>
<dbReference type="Pfam" id="PF13837">
    <property type="entry name" value="Myb_DNA-bind_4"/>
    <property type="match status" value="1"/>
</dbReference>
<dbReference type="VEuPathDB" id="FungiDB:RhiirA1_450664"/>
<dbReference type="VEuPathDB" id="FungiDB:RhiirFUN_014470"/>
<reference evidence="3 4" key="1">
    <citation type="submission" date="2016-04" db="EMBL/GenBank/DDBJ databases">
        <title>Genome analyses suggest a sexual origin of heterokaryosis in a supposedly ancient asexual fungus.</title>
        <authorList>
            <person name="Ropars J."/>
            <person name="Sedzielewska K."/>
            <person name="Noel J."/>
            <person name="Charron P."/>
            <person name="Farinelli L."/>
            <person name="Marton T."/>
            <person name="Kruger M."/>
            <person name="Pelin A."/>
            <person name="Brachmann A."/>
            <person name="Corradi N."/>
        </authorList>
    </citation>
    <scope>NUCLEOTIDE SEQUENCE [LARGE SCALE GENOMIC DNA]</scope>
    <source>
        <strain evidence="3 4">C2</strain>
    </source>
</reference>
<evidence type="ECO:0000313" key="4">
    <source>
        <dbReference type="Proteomes" id="UP000233469"/>
    </source>
</evidence>
<organism evidence="3 4">
    <name type="scientific">Rhizophagus irregularis</name>
    <dbReference type="NCBI Taxonomy" id="588596"/>
    <lineage>
        <taxon>Eukaryota</taxon>
        <taxon>Fungi</taxon>
        <taxon>Fungi incertae sedis</taxon>
        <taxon>Mucoromycota</taxon>
        <taxon>Glomeromycotina</taxon>
        <taxon>Glomeromycetes</taxon>
        <taxon>Glomerales</taxon>
        <taxon>Glomeraceae</taxon>
        <taxon>Rhizophagus</taxon>
    </lineage>
</organism>
<feature type="domain" description="Myb/SANT-like DNA-binding" evidence="2">
    <location>
        <begin position="66"/>
        <end position="149"/>
    </location>
</feature>
<dbReference type="VEuPathDB" id="FungiDB:FUN_014710"/>
<dbReference type="AlphaFoldDB" id="A0A2N1MC99"/>